<gene>
    <name evidence="1" type="ORF">RUN1985_v1_10052</name>
</gene>
<name>A0A0S4UXM0_RALSL</name>
<dbReference type="EMBL" id="LN899824">
    <property type="protein sequence ID" value="CUV26854.1"/>
    <property type="molecule type" value="Genomic_DNA"/>
</dbReference>
<reference evidence="1" key="1">
    <citation type="submission" date="2015-10" db="EMBL/GenBank/DDBJ databases">
        <authorList>
            <person name="Gilbert D.G."/>
        </authorList>
    </citation>
    <scope>NUCLEOTIDE SEQUENCE</scope>
    <source>
        <strain evidence="1">Phyl III-seqv23</strain>
    </source>
</reference>
<accession>A0A0S4UXM0</accession>
<sequence>MSDGHLWHFTAHVCGACYGRVLARPGEDDGSAEVYRCANCGVEREGEDESAICACGLPGVECLPNDDVTAEWPGEVVAVAVGGG</sequence>
<protein>
    <submittedName>
        <fullName evidence="1">Uncharacterized protein</fullName>
    </submittedName>
</protein>
<organism evidence="1">
    <name type="scientific">Ralstonia solanacearum</name>
    <name type="common">Pseudomonas solanacearum</name>
    <dbReference type="NCBI Taxonomy" id="305"/>
    <lineage>
        <taxon>Bacteria</taxon>
        <taxon>Pseudomonadati</taxon>
        <taxon>Pseudomonadota</taxon>
        <taxon>Betaproteobacteria</taxon>
        <taxon>Burkholderiales</taxon>
        <taxon>Burkholderiaceae</taxon>
        <taxon>Ralstonia</taxon>
        <taxon>Ralstonia solanacearum species complex</taxon>
    </lineage>
</organism>
<evidence type="ECO:0000313" key="1">
    <source>
        <dbReference type="EMBL" id="CUV26854.1"/>
    </source>
</evidence>
<proteinExistence type="predicted"/>
<dbReference type="AlphaFoldDB" id="A0A0S4UXM0"/>